<feature type="region of interest" description="Disordered" evidence="1">
    <location>
        <begin position="1"/>
        <end position="26"/>
    </location>
</feature>
<protein>
    <submittedName>
        <fullName evidence="2">Uncharacterized protein</fullName>
    </submittedName>
</protein>
<proteinExistence type="predicted"/>
<dbReference type="EMBL" id="PDUG01000015">
    <property type="protein sequence ID" value="PIC13155.1"/>
    <property type="molecule type" value="Genomic_DNA"/>
</dbReference>
<reference evidence="3" key="1">
    <citation type="submission" date="2017-10" db="EMBL/GenBank/DDBJ databases">
        <title>Rapid genome shrinkage in a self-fertile nematode reveals novel sperm competition proteins.</title>
        <authorList>
            <person name="Yin D."/>
            <person name="Schwarz E.M."/>
            <person name="Thomas C.G."/>
            <person name="Felde R.L."/>
            <person name="Korf I.F."/>
            <person name="Cutter A.D."/>
            <person name="Schartner C.M."/>
            <person name="Ralston E.J."/>
            <person name="Meyer B.J."/>
            <person name="Haag E.S."/>
        </authorList>
    </citation>
    <scope>NUCLEOTIDE SEQUENCE [LARGE SCALE GENOMIC DNA]</scope>
    <source>
        <strain evidence="3">JU1422</strain>
    </source>
</reference>
<organism evidence="2 3">
    <name type="scientific">Caenorhabditis nigoni</name>
    <dbReference type="NCBI Taxonomy" id="1611254"/>
    <lineage>
        <taxon>Eukaryota</taxon>
        <taxon>Metazoa</taxon>
        <taxon>Ecdysozoa</taxon>
        <taxon>Nematoda</taxon>
        <taxon>Chromadorea</taxon>
        <taxon>Rhabditida</taxon>
        <taxon>Rhabditina</taxon>
        <taxon>Rhabditomorpha</taxon>
        <taxon>Rhabditoidea</taxon>
        <taxon>Rhabditidae</taxon>
        <taxon>Peloderinae</taxon>
        <taxon>Caenorhabditis</taxon>
    </lineage>
</organism>
<sequence length="184" mass="21125">MELRSSSVQPVNDDQGLDRNYWNQPCSPIQQHRRTDYEAHRGMVREAKRRGDLGLRLRCSNFNDTARTIESGFFARRLPHALRRHRRKVKPKECGLLEKAPELEKFENVAGWERSDSFEAVYGDVEQADPRGEVSEGSIYVPTPKASPAEANYCLFSGEHIGIFYAMNQMRIKTSGSSERFQCI</sequence>
<evidence type="ECO:0000256" key="1">
    <source>
        <dbReference type="SAM" id="MobiDB-lite"/>
    </source>
</evidence>
<comment type="caution">
    <text evidence="2">The sequence shown here is derived from an EMBL/GenBank/DDBJ whole genome shotgun (WGS) entry which is preliminary data.</text>
</comment>
<keyword evidence="3" id="KW-1185">Reference proteome</keyword>
<gene>
    <name evidence="2" type="ORF">B9Z55_028007</name>
</gene>
<name>A0A2G5SDJ2_9PELO</name>
<accession>A0A2G5SDJ2</accession>
<dbReference type="Proteomes" id="UP000230233">
    <property type="component" value="Unassembled WGS sequence"/>
</dbReference>
<feature type="compositionally biased region" description="Polar residues" evidence="1">
    <location>
        <begin position="1"/>
        <end position="12"/>
    </location>
</feature>
<evidence type="ECO:0000313" key="2">
    <source>
        <dbReference type="EMBL" id="PIC13155.1"/>
    </source>
</evidence>
<dbReference type="AlphaFoldDB" id="A0A2G5SDJ2"/>
<dbReference type="OrthoDB" id="10449945at2759"/>
<evidence type="ECO:0000313" key="3">
    <source>
        <dbReference type="Proteomes" id="UP000230233"/>
    </source>
</evidence>